<dbReference type="InterPro" id="IPR016123">
    <property type="entry name" value="Mog1/PsbP_a/b/a-sand"/>
</dbReference>
<sequence>MSTATPRELFGGAVSAVLPTTVLDVSDLRQVPDSQEVFLYPESDAFLSVEVLQRVPPEDDAEAARYHFDVLAEENEAIDTEVMDIRALQLEPKKAITSEDVTPSPMFLRGRQRAHKFNQPRANEVEILIALFRIATSKARADVLVSGSIPTESIELVKQDTIKSDFQALVSSFHILDFALFAPAIA</sequence>
<dbReference type="HOGENOM" id="CLU_081345_2_1_1"/>
<keyword evidence="5" id="KW-1185">Reference proteome</keyword>
<evidence type="ECO:0000256" key="3">
    <source>
        <dbReference type="ARBA" id="ARBA00022927"/>
    </source>
</evidence>
<dbReference type="Pfam" id="PF04603">
    <property type="entry name" value="Mog1"/>
    <property type="match status" value="1"/>
</dbReference>
<evidence type="ECO:0008006" key="6">
    <source>
        <dbReference type="Google" id="ProtNLM"/>
    </source>
</evidence>
<reference evidence="5" key="2">
    <citation type="submission" date="2015-01" db="EMBL/GenBank/DDBJ databases">
        <title>Evolutionary Origins and Diversification of the Mycorrhizal Mutualists.</title>
        <authorList>
            <consortium name="DOE Joint Genome Institute"/>
            <consortium name="Mycorrhizal Genomics Consortium"/>
            <person name="Kohler A."/>
            <person name="Kuo A."/>
            <person name="Nagy L.G."/>
            <person name="Floudas D."/>
            <person name="Copeland A."/>
            <person name="Barry K.W."/>
            <person name="Cichocki N."/>
            <person name="Veneault-Fourrey C."/>
            <person name="LaButti K."/>
            <person name="Lindquist E.A."/>
            <person name="Lipzen A."/>
            <person name="Lundell T."/>
            <person name="Morin E."/>
            <person name="Murat C."/>
            <person name="Riley R."/>
            <person name="Ohm R."/>
            <person name="Sun H."/>
            <person name="Tunlid A."/>
            <person name="Henrissat B."/>
            <person name="Grigoriev I.V."/>
            <person name="Hibbett D.S."/>
            <person name="Martin F."/>
        </authorList>
    </citation>
    <scope>NUCLEOTIDE SEQUENCE [LARGE SCALE GENOMIC DNA]</scope>
    <source>
        <strain evidence="5">441</strain>
    </source>
</reference>
<protein>
    <recommendedName>
        <fullName evidence="6">Mog1p/PsbP-like protein</fullName>
    </recommendedName>
</protein>
<name>A0A0C9Z155_9AGAM</name>
<organism evidence="4 5">
    <name type="scientific">Pisolithus microcarpus 441</name>
    <dbReference type="NCBI Taxonomy" id="765257"/>
    <lineage>
        <taxon>Eukaryota</taxon>
        <taxon>Fungi</taxon>
        <taxon>Dikarya</taxon>
        <taxon>Basidiomycota</taxon>
        <taxon>Agaricomycotina</taxon>
        <taxon>Agaricomycetes</taxon>
        <taxon>Agaricomycetidae</taxon>
        <taxon>Boletales</taxon>
        <taxon>Sclerodermatineae</taxon>
        <taxon>Pisolithaceae</taxon>
        <taxon>Pisolithus</taxon>
    </lineage>
</organism>
<dbReference type="InterPro" id="IPR007681">
    <property type="entry name" value="Mog1"/>
</dbReference>
<dbReference type="GO" id="GO:0031267">
    <property type="term" value="F:small GTPase binding"/>
    <property type="evidence" value="ECO:0007669"/>
    <property type="project" value="TreeGrafter"/>
</dbReference>
<dbReference type="GO" id="GO:0006606">
    <property type="term" value="P:protein import into nucleus"/>
    <property type="evidence" value="ECO:0007669"/>
    <property type="project" value="TreeGrafter"/>
</dbReference>
<keyword evidence="3" id="KW-0653">Protein transport</keyword>
<keyword evidence="2" id="KW-0813">Transport</keyword>
<evidence type="ECO:0000313" key="4">
    <source>
        <dbReference type="EMBL" id="KIK31285.1"/>
    </source>
</evidence>
<evidence type="ECO:0000313" key="5">
    <source>
        <dbReference type="Proteomes" id="UP000054018"/>
    </source>
</evidence>
<dbReference type="OrthoDB" id="10255285at2759"/>
<dbReference type="PANTHER" id="PTHR15837:SF0">
    <property type="entry name" value="RAN GUANINE NUCLEOTIDE RELEASE FACTOR"/>
    <property type="match status" value="1"/>
</dbReference>
<reference evidence="4 5" key="1">
    <citation type="submission" date="2014-04" db="EMBL/GenBank/DDBJ databases">
        <authorList>
            <consortium name="DOE Joint Genome Institute"/>
            <person name="Kuo A."/>
            <person name="Kohler A."/>
            <person name="Costa M.D."/>
            <person name="Nagy L.G."/>
            <person name="Floudas D."/>
            <person name="Copeland A."/>
            <person name="Barry K.W."/>
            <person name="Cichocki N."/>
            <person name="Veneault-Fourrey C."/>
            <person name="LaButti K."/>
            <person name="Lindquist E.A."/>
            <person name="Lipzen A."/>
            <person name="Lundell T."/>
            <person name="Morin E."/>
            <person name="Murat C."/>
            <person name="Sun H."/>
            <person name="Tunlid A."/>
            <person name="Henrissat B."/>
            <person name="Grigoriev I.V."/>
            <person name="Hibbett D.S."/>
            <person name="Martin F."/>
            <person name="Nordberg H.P."/>
            <person name="Cantor M.N."/>
            <person name="Hua S.X."/>
        </authorList>
    </citation>
    <scope>NUCLEOTIDE SEQUENCE [LARGE SCALE GENOMIC DNA]</scope>
    <source>
        <strain evidence="4 5">441</strain>
    </source>
</reference>
<dbReference type="AlphaFoldDB" id="A0A0C9Z155"/>
<evidence type="ECO:0000256" key="2">
    <source>
        <dbReference type="ARBA" id="ARBA00022448"/>
    </source>
</evidence>
<dbReference type="EMBL" id="KN833685">
    <property type="protein sequence ID" value="KIK31285.1"/>
    <property type="molecule type" value="Genomic_DNA"/>
</dbReference>
<comment type="similarity">
    <text evidence="1">Belongs to the MOG1 family.</text>
</comment>
<dbReference type="SUPFAM" id="SSF55724">
    <property type="entry name" value="Mog1p/PsbP-like"/>
    <property type="match status" value="1"/>
</dbReference>
<dbReference type="Gene3D" id="3.40.1000.10">
    <property type="entry name" value="Mog1/PsbP, alpha/beta/alpha sandwich"/>
    <property type="match status" value="1"/>
</dbReference>
<dbReference type="GO" id="GO:0005085">
    <property type="term" value="F:guanyl-nucleotide exchange factor activity"/>
    <property type="evidence" value="ECO:0007669"/>
    <property type="project" value="TreeGrafter"/>
</dbReference>
<accession>A0A0C9Z155</accession>
<gene>
    <name evidence="4" type="ORF">PISMIDRAFT_85412</name>
</gene>
<dbReference type="GO" id="GO:0005634">
    <property type="term" value="C:nucleus"/>
    <property type="evidence" value="ECO:0007669"/>
    <property type="project" value="TreeGrafter"/>
</dbReference>
<dbReference type="STRING" id="765257.A0A0C9Z155"/>
<proteinExistence type="inferred from homology"/>
<evidence type="ECO:0000256" key="1">
    <source>
        <dbReference type="ARBA" id="ARBA00010307"/>
    </source>
</evidence>
<dbReference type="Proteomes" id="UP000054018">
    <property type="component" value="Unassembled WGS sequence"/>
</dbReference>
<dbReference type="PANTHER" id="PTHR15837">
    <property type="entry name" value="RAN GUANINE NUCLEOTIDE RELEASE FACTOR"/>
    <property type="match status" value="1"/>
</dbReference>